<gene>
    <name evidence="1" type="ORF">GCM10011376_29010</name>
</gene>
<reference evidence="2" key="1">
    <citation type="journal article" date="2019" name="Int. J. Syst. Evol. Microbiol.">
        <title>The Global Catalogue of Microorganisms (GCM) 10K type strain sequencing project: providing services to taxonomists for standard genome sequencing and annotation.</title>
        <authorList>
            <consortium name="The Broad Institute Genomics Platform"/>
            <consortium name="The Broad Institute Genome Sequencing Center for Infectious Disease"/>
            <person name="Wu L."/>
            <person name="Ma J."/>
        </authorList>
    </citation>
    <scope>NUCLEOTIDE SEQUENCE [LARGE SCALE GENOMIC DNA]</scope>
    <source>
        <strain evidence="2">CGMCC 1.12791</strain>
    </source>
</reference>
<sequence length="135" mass="13935">MLAVCVVLAGVLSSCGQEGQTGAAPLGERAENDVPLNPPTLRFHVSADGQVGASPDLEAEAGEVVAIVLENESDSGYELRLLDPDGDDVFAVEAPAGERGDGRAMPRDVGTHVVEVHPTGEQGAAEEFLVEVSET</sequence>
<comment type="caution">
    <text evidence="1">The sequence shown here is derived from an EMBL/GenBank/DDBJ whole genome shotgun (WGS) entry which is preliminary data.</text>
</comment>
<name>A0ABQ3HM21_9ACTN</name>
<proteinExistence type="predicted"/>
<accession>A0ABQ3HM21</accession>
<protein>
    <submittedName>
        <fullName evidence="1">Uncharacterized protein</fullName>
    </submittedName>
</protein>
<evidence type="ECO:0000313" key="1">
    <source>
        <dbReference type="EMBL" id="GHE18291.1"/>
    </source>
</evidence>
<evidence type="ECO:0000313" key="2">
    <source>
        <dbReference type="Proteomes" id="UP000597341"/>
    </source>
</evidence>
<organism evidence="1 2">
    <name type="scientific">Nocardioides flavus</name>
    <name type="common">ex Wang et al. 2016</name>
    <dbReference type="NCBI Taxonomy" id="2058780"/>
    <lineage>
        <taxon>Bacteria</taxon>
        <taxon>Bacillati</taxon>
        <taxon>Actinomycetota</taxon>
        <taxon>Actinomycetes</taxon>
        <taxon>Propionibacteriales</taxon>
        <taxon>Nocardioidaceae</taxon>
        <taxon>Nocardioides</taxon>
    </lineage>
</organism>
<keyword evidence="2" id="KW-1185">Reference proteome</keyword>
<dbReference type="Proteomes" id="UP000597341">
    <property type="component" value="Unassembled WGS sequence"/>
</dbReference>
<dbReference type="EMBL" id="BNAD01000009">
    <property type="protein sequence ID" value="GHE18291.1"/>
    <property type="molecule type" value="Genomic_DNA"/>
</dbReference>